<keyword evidence="3" id="KW-1185">Reference proteome</keyword>
<sequence>MEVSLVASIFTIWFIISIFYVFNKKVLGKLGKLLHKWGWVNAWSMYTSRIGSEKEFQVVYCDFDSELEEFNWKSLDPNLIQKNSILISPVFRFECFVIDCLKKIHAPRRFNTSAKLNLHFFDYLCAVIIELPNPNKAKYRQVKVERHFENGSSENLLTSKALALK</sequence>
<gene>
    <name evidence="2" type="ORF">GQN54_08560</name>
</gene>
<dbReference type="Proteomes" id="UP000470771">
    <property type="component" value="Unassembled WGS sequence"/>
</dbReference>
<protein>
    <submittedName>
        <fullName evidence="2">Uncharacterized protein</fullName>
    </submittedName>
</protein>
<proteinExistence type="predicted"/>
<dbReference type="AlphaFoldDB" id="A0A6N9NLQ3"/>
<dbReference type="EMBL" id="WWNE01000006">
    <property type="protein sequence ID" value="NBG66170.1"/>
    <property type="molecule type" value="Genomic_DNA"/>
</dbReference>
<evidence type="ECO:0000256" key="1">
    <source>
        <dbReference type="SAM" id="Phobius"/>
    </source>
</evidence>
<dbReference type="RefSeq" id="WP_160633112.1">
    <property type="nucleotide sequence ID" value="NZ_WWNE01000006.1"/>
</dbReference>
<comment type="caution">
    <text evidence="2">The sequence shown here is derived from an EMBL/GenBank/DDBJ whole genome shotgun (WGS) entry which is preliminary data.</text>
</comment>
<reference evidence="2 3" key="1">
    <citation type="submission" date="2019-12" db="EMBL/GenBank/DDBJ databases">
        <authorList>
            <person name="Zhao J."/>
        </authorList>
    </citation>
    <scope>NUCLEOTIDE SEQUENCE [LARGE SCALE GENOMIC DNA]</scope>
    <source>
        <strain evidence="2 3">S-15</strain>
    </source>
</reference>
<feature type="transmembrane region" description="Helical" evidence="1">
    <location>
        <begin position="6"/>
        <end position="22"/>
    </location>
</feature>
<keyword evidence="1" id="KW-0812">Transmembrane</keyword>
<organism evidence="2 3">
    <name type="scientific">Acidiluteibacter ferrifornacis</name>
    <dbReference type="NCBI Taxonomy" id="2692424"/>
    <lineage>
        <taxon>Bacteria</taxon>
        <taxon>Pseudomonadati</taxon>
        <taxon>Bacteroidota</taxon>
        <taxon>Flavobacteriia</taxon>
        <taxon>Flavobacteriales</taxon>
        <taxon>Cryomorphaceae</taxon>
        <taxon>Acidiluteibacter</taxon>
    </lineage>
</organism>
<evidence type="ECO:0000313" key="2">
    <source>
        <dbReference type="EMBL" id="NBG66170.1"/>
    </source>
</evidence>
<keyword evidence="1" id="KW-0472">Membrane</keyword>
<accession>A0A6N9NLQ3</accession>
<evidence type="ECO:0000313" key="3">
    <source>
        <dbReference type="Proteomes" id="UP000470771"/>
    </source>
</evidence>
<keyword evidence="1" id="KW-1133">Transmembrane helix</keyword>
<name>A0A6N9NLQ3_9FLAO</name>